<dbReference type="AlphaFoldDB" id="A0A078KUT5"/>
<dbReference type="EMBL" id="LM995447">
    <property type="protein sequence ID" value="CDZ24930.1"/>
    <property type="molecule type" value="Genomic_DNA"/>
</dbReference>
<dbReference type="PROSITE" id="PS51176">
    <property type="entry name" value="PDH_ADH"/>
    <property type="match status" value="1"/>
</dbReference>
<dbReference type="InterPro" id="IPR036291">
    <property type="entry name" value="NAD(P)-bd_dom_sf"/>
</dbReference>
<feature type="domain" description="Prephenate/arogenate dehydrogenase" evidence="4">
    <location>
        <begin position="11"/>
        <end position="287"/>
    </location>
</feature>
<dbReference type="GO" id="GO:0006571">
    <property type="term" value="P:tyrosine biosynthetic process"/>
    <property type="evidence" value="ECO:0007669"/>
    <property type="project" value="InterPro"/>
</dbReference>
<dbReference type="GO" id="GO:0070403">
    <property type="term" value="F:NAD+ binding"/>
    <property type="evidence" value="ECO:0007669"/>
    <property type="project" value="InterPro"/>
</dbReference>
<dbReference type="Pfam" id="PF20463">
    <property type="entry name" value="PDH_C"/>
    <property type="match status" value="1"/>
</dbReference>
<dbReference type="HOGENOM" id="CLU_055968_2_0_9"/>
<evidence type="ECO:0000259" key="4">
    <source>
        <dbReference type="PROSITE" id="PS51176"/>
    </source>
</evidence>
<dbReference type="OrthoDB" id="9802008at2"/>
<gene>
    <name evidence="5" type="ORF">CCDG5_1832</name>
</gene>
<dbReference type="PANTHER" id="PTHR21363:SF0">
    <property type="entry name" value="PREPHENATE DEHYDROGENASE [NADP(+)]"/>
    <property type="match status" value="1"/>
</dbReference>
<dbReference type="GO" id="GO:0004665">
    <property type="term" value="F:prephenate dehydrogenase (NADP+) activity"/>
    <property type="evidence" value="ECO:0007669"/>
    <property type="project" value="InterPro"/>
</dbReference>
<evidence type="ECO:0000256" key="3">
    <source>
        <dbReference type="ARBA" id="ARBA00029440"/>
    </source>
</evidence>
<comment type="similarity">
    <text evidence="1">Belongs to the prephenate/arogenate dehydrogenase family.</text>
</comment>
<dbReference type="KEGG" id="ccel:CCDG5_1832"/>
<dbReference type="GO" id="GO:0008977">
    <property type="term" value="F:prephenate dehydrogenase (NAD+) activity"/>
    <property type="evidence" value="ECO:0007669"/>
    <property type="project" value="InterPro"/>
</dbReference>
<dbReference type="Gene3D" id="3.40.50.720">
    <property type="entry name" value="NAD(P)-binding Rossmann-like Domain"/>
    <property type="match status" value="1"/>
</dbReference>
<keyword evidence="6" id="KW-1185">Reference proteome</keyword>
<dbReference type="SUPFAM" id="SSF51735">
    <property type="entry name" value="NAD(P)-binding Rossmann-fold domains"/>
    <property type="match status" value="1"/>
</dbReference>
<dbReference type="Pfam" id="PF02153">
    <property type="entry name" value="PDH_N"/>
    <property type="match status" value="1"/>
</dbReference>
<dbReference type="InterPro" id="IPR046826">
    <property type="entry name" value="PDH_N"/>
</dbReference>
<dbReference type="Gene3D" id="1.10.3660.10">
    <property type="entry name" value="6-phosphogluconate dehydrogenase C-terminal like domain"/>
    <property type="match status" value="1"/>
</dbReference>
<dbReference type="InterPro" id="IPR050812">
    <property type="entry name" value="Preph/Arog_dehydrog"/>
</dbReference>
<sequence>MMDIEDDFTDFKIGVAGLGLIGGSLAKAFKRAGFCVAGFDIDKQTVDCARQEGAVDCADTQPDVLFDCDYIFVALYPDAIIDFVKKNAPNFKKGAVVVDCCGIKGHICESLYNSDLEGSFTFIGGHPMAGTEYRGYSASFAELFKGASFILTPRPAESEEVIEKLSALIKTAGFERVVVTTPKHHDRMIAFTSQLPHILACAYVMSPSCPEHSGFSAGSYRDVSRVAHITPELWSQLFIDNKEELCCEIDIMINNMKKLRDAAYAGDKNTLFELLSEARRIKDSVDK</sequence>
<accession>A0A078KUT5</accession>
<evidence type="ECO:0000313" key="5">
    <source>
        <dbReference type="EMBL" id="CDZ24930.1"/>
    </source>
</evidence>
<dbReference type="InterPro" id="IPR046825">
    <property type="entry name" value="PDH_C"/>
</dbReference>
<evidence type="ECO:0000256" key="1">
    <source>
        <dbReference type="ARBA" id="ARBA00007964"/>
    </source>
</evidence>
<dbReference type="PATRIC" id="fig|29343.3.peg.1924"/>
<evidence type="ECO:0000256" key="2">
    <source>
        <dbReference type="ARBA" id="ARBA00023002"/>
    </source>
</evidence>
<evidence type="ECO:0000313" key="6">
    <source>
        <dbReference type="Proteomes" id="UP000032431"/>
    </source>
</evidence>
<protein>
    <submittedName>
        <fullName evidence="5">Prephenate dehydrogenase</fullName>
    </submittedName>
</protein>
<dbReference type="InterPro" id="IPR003099">
    <property type="entry name" value="Prephen_DH"/>
</dbReference>
<dbReference type="Proteomes" id="UP000032431">
    <property type="component" value="Chromosome I"/>
</dbReference>
<comment type="pathway">
    <text evidence="3">Amino-acid biosynthesis.</text>
</comment>
<proteinExistence type="inferred from homology"/>
<reference evidence="6" key="1">
    <citation type="submission" date="2014-07" db="EMBL/GenBank/DDBJ databases">
        <authorList>
            <person name="Wibberg D."/>
        </authorList>
    </citation>
    <scope>NUCLEOTIDE SEQUENCE [LARGE SCALE GENOMIC DNA]</scope>
    <source>
        <strain evidence="6">DG5</strain>
    </source>
</reference>
<dbReference type="STRING" id="29343.CCDG5_1832"/>
<dbReference type="PANTHER" id="PTHR21363">
    <property type="entry name" value="PREPHENATE DEHYDROGENASE"/>
    <property type="match status" value="1"/>
</dbReference>
<dbReference type="SUPFAM" id="SSF48179">
    <property type="entry name" value="6-phosphogluconate dehydrogenase C-terminal domain-like"/>
    <property type="match status" value="1"/>
</dbReference>
<keyword evidence="2" id="KW-0560">Oxidoreductase</keyword>
<organism evidence="5 6">
    <name type="scientific">[Clostridium] cellulosi</name>
    <dbReference type="NCBI Taxonomy" id="29343"/>
    <lineage>
        <taxon>Bacteria</taxon>
        <taxon>Bacillati</taxon>
        <taxon>Bacillota</taxon>
        <taxon>Clostridia</taxon>
        <taxon>Eubacteriales</taxon>
        <taxon>Oscillospiraceae</taxon>
        <taxon>Oscillospiraceae incertae sedis</taxon>
    </lineage>
</organism>
<dbReference type="InterPro" id="IPR008927">
    <property type="entry name" value="6-PGluconate_DH-like_C_sf"/>
</dbReference>
<name>A0A078KUT5_9FIRM</name>